<dbReference type="InterPro" id="IPR014043">
    <property type="entry name" value="Acyl_transferase_dom"/>
</dbReference>
<feature type="region of interest" description="N-terminal hotdog fold" evidence="4">
    <location>
        <begin position="1125"/>
        <end position="1260"/>
    </location>
</feature>
<dbReference type="SUPFAM" id="SSF53335">
    <property type="entry name" value="S-adenosyl-L-methionine-dependent methyltransferases"/>
    <property type="match status" value="1"/>
</dbReference>
<dbReference type="Pfam" id="PF14765">
    <property type="entry name" value="PS-DH"/>
    <property type="match status" value="1"/>
</dbReference>
<dbReference type="InterPro" id="IPR049551">
    <property type="entry name" value="PKS_DH_C"/>
</dbReference>
<reference evidence="7 8" key="1">
    <citation type="submission" date="2015-12" db="EMBL/GenBank/DDBJ databases">
        <title>The genome of Folsomia candida.</title>
        <authorList>
            <person name="Faddeeva A."/>
            <person name="Derks M.F."/>
            <person name="Anvar Y."/>
            <person name="Smit S."/>
            <person name="Van Straalen N."/>
            <person name="Roelofs D."/>
        </authorList>
    </citation>
    <scope>NUCLEOTIDE SEQUENCE [LARGE SCALE GENOMIC DNA]</scope>
    <source>
        <strain evidence="7 8">VU population</strain>
        <tissue evidence="7">Whole body</tissue>
    </source>
</reference>
<feature type="domain" description="Ketosynthase family 3 (KS3)" evidence="5">
    <location>
        <begin position="245"/>
        <end position="666"/>
    </location>
</feature>
<dbReference type="SMART" id="SM00827">
    <property type="entry name" value="PKS_AT"/>
    <property type="match status" value="1"/>
</dbReference>
<evidence type="ECO:0000313" key="8">
    <source>
        <dbReference type="Proteomes" id="UP000198287"/>
    </source>
</evidence>
<dbReference type="SMART" id="SM00826">
    <property type="entry name" value="PKS_DH"/>
    <property type="match status" value="1"/>
</dbReference>
<keyword evidence="8" id="KW-1185">Reference proteome</keyword>
<dbReference type="Gene3D" id="3.40.47.10">
    <property type="match status" value="1"/>
</dbReference>
<dbReference type="SUPFAM" id="SSF52151">
    <property type="entry name" value="FabD/lysophospholipase-like"/>
    <property type="match status" value="1"/>
</dbReference>
<dbReference type="Pfam" id="PF02801">
    <property type="entry name" value="Ketoacyl-synt_C"/>
    <property type="match status" value="1"/>
</dbReference>
<organism evidence="7 8">
    <name type="scientific">Folsomia candida</name>
    <name type="common">Springtail</name>
    <dbReference type="NCBI Taxonomy" id="158441"/>
    <lineage>
        <taxon>Eukaryota</taxon>
        <taxon>Metazoa</taxon>
        <taxon>Ecdysozoa</taxon>
        <taxon>Arthropoda</taxon>
        <taxon>Hexapoda</taxon>
        <taxon>Collembola</taxon>
        <taxon>Entomobryomorpha</taxon>
        <taxon>Isotomoidea</taxon>
        <taxon>Isotomidae</taxon>
        <taxon>Proisotominae</taxon>
        <taxon>Folsomia</taxon>
    </lineage>
</organism>
<dbReference type="InterPro" id="IPR020807">
    <property type="entry name" value="PKS_DH"/>
</dbReference>
<dbReference type="Pfam" id="PF00109">
    <property type="entry name" value="ketoacyl-synt"/>
    <property type="match status" value="1"/>
</dbReference>
<evidence type="ECO:0000259" key="5">
    <source>
        <dbReference type="PROSITE" id="PS52004"/>
    </source>
</evidence>
<dbReference type="PROSITE" id="PS52019">
    <property type="entry name" value="PKS_MFAS_DH"/>
    <property type="match status" value="1"/>
</dbReference>
<dbReference type="SUPFAM" id="SSF55048">
    <property type="entry name" value="Probable ACP-binding domain of malonyl-CoA ACP transacylase"/>
    <property type="match status" value="1"/>
</dbReference>
<dbReference type="Proteomes" id="UP000198287">
    <property type="component" value="Unassembled WGS sequence"/>
</dbReference>
<dbReference type="PROSITE" id="PS00606">
    <property type="entry name" value="KS3_1"/>
    <property type="match status" value="1"/>
</dbReference>
<evidence type="ECO:0000256" key="1">
    <source>
        <dbReference type="ARBA" id="ARBA00022450"/>
    </source>
</evidence>
<feature type="active site" description="Proton donor; for dehydratase activity" evidence="4">
    <location>
        <position position="1340"/>
    </location>
</feature>
<dbReference type="InterPro" id="IPR018201">
    <property type="entry name" value="Ketoacyl_synth_AS"/>
</dbReference>
<dbReference type="Gene3D" id="3.40.366.10">
    <property type="entry name" value="Malonyl-Coenzyme A Acyl Carrier Protein, domain 2"/>
    <property type="match status" value="1"/>
</dbReference>
<evidence type="ECO:0000259" key="6">
    <source>
        <dbReference type="PROSITE" id="PS52019"/>
    </source>
</evidence>
<dbReference type="Gene3D" id="3.10.129.110">
    <property type="entry name" value="Polyketide synthase dehydratase"/>
    <property type="match status" value="1"/>
</dbReference>
<feature type="active site" description="Proton acceptor; for dehydratase activity" evidence="4">
    <location>
        <position position="1156"/>
    </location>
</feature>
<dbReference type="OrthoDB" id="3509362at2759"/>
<dbReference type="InterPro" id="IPR049552">
    <property type="entry name" value="PKS_DH_N"/>
</dbReference>
<gene>
    <name evidence="7" type="ORF">Fcan01_20195</name>
</gene>
<dbReference type="InterPro" id="IPR042104">
    <property type="entry name" value="PKS_dehydratase_sf"/>
</dbReference>
<dbReference type="CDD" id="cd00833">
    <property type="entry name" value="PKS"/>
    <property type="match status" value="1"/>
</dbReference>
<dbReference type="InterPro" id="IPR014030">
    <property type="entry name" value="Ketoacyl_synth_N"/>
</dbReference>
<dbReference type="PANTHER" id="PTHR43775:SF37">
    <property type="entry name" value="SI:DKEY-61P9.11"/>
    <property type="match status" value="1"/>
</dbReference>
<protein>
    <submittedName>
        <fullName evidence="7">Erythronolide synthase, modules 3 and 4</fullName>
    </submittedName>
</protein>
<dbReference type="Pfam" id="PF21089">
    <property type="entry name" value="PKS_DH_N"/>
    <property type="match status" value="1"/>
</dbReference>
<keyword evidence="3" id="KW-0808">Transferase</keyword>
<accession>A0A226DHA5</accession>
<dbReference type="SMART" id="SM00825">
    <property type="entry name" value="PKS_KS"/>
    <property type="match status" value="1"/>
</dbReference>
<comment type="caution">
    <text evidence="7">The sequence shown here is derived from an EMBL/GenBank/DDBJ whole genome shotgun (WGS) entry which is preliminary data.</text>
</comment>
<sequence>MGGSNFMEWWVSYASDDKEAWKCIGLARALKRTLTTRPFMVIISDNVGREMSYYLQSEVHKVSHVKSDKNWQFRSLAKLKVYELLAGGGQQHVFLDCNCLPVKNCDDLFRLNGVQWCGLNENGEKFAAIVMNTAVMRDFDLDKFVAEQEQLFGEMNNLMSPLEEFDYCFELDMKSSNPTQLLGDEIKMICFLNGHPNEELEDMMTNQCVIIRDLKMFWNSLTSPEERKGDTCHLPRPVVTQRDPICPIAIVGMACRYPGANNIKEFWKLLEQGLDGIRKAPEGRWTEENSIIRAENVRNTEAGFLSCPIDTFDAKFFNTNSAELEFLDPQQRISLQVVWEALEDAGIDPNSLKNSLSGVFGGWWRNDYQDMIQETGMDIEYIRCYMGNSLGPLTARISHFFELIGPSISMESGCSTSIAGVDIACDSLRNEACDVAIAIGVNLLLHPFTPGLLEGFVAQNGRCKTFDAEADGFGRAEGVGVLILKRLSNAVSDGDRIWGVIRGSAIVQEVTSRSMGTPSVNVEAKAMQLALNRAGILPDDVDYVETHGTGTPIGRRPHRVAAIAKIYSSIRREPLVIGSVKTNIGHTESVCGIAGIHKTVLSMHHNLIPKHLNFTQLNPEIDLAAIPAQLPLQAIPWERKNNGKHRIAGINSFGITGAQAHLILEEPRLQYAGKIFTSRDSRQQKILTFSAKTEAALIAQVAAYRDFLDPSNSISLTNWEYTMHTSRPHFQLRQLVIGSTREELLSSIESIQKPLLRPLIPPRLCFLFTGQGSQYAGMAKSLYDQSTVFRSHFDWCDSILKLESGLQLRKALWDEEHSNLLSSTLYSQTSIFCIEFCLLRLWESWGIVPDAVLGHSLGEFTAAVAAGILSPTDALKLVVTRSKLIDALPPSGMLVVASSVDTVREEMKRAFANTKNWLDIAAVNSLTQTVVSGANHIITEFRTYCDNNGIKSHILDASHGFHSKLMDPIFEDYDKLLSTIKFRTAKRCKFISSVEGRIMSEVDKSYWWRHTREKVCFFNASNTAGMEGLTMFLEIGPHPVLSALILTNLDEIFHEISAVPSLRRKTNDWESMLSSLGRLYTHGVPINWKNIHRYSDAIKIEIPGYHFEDNSHWLTFNEDGSLPFHPLLGGFVPNASAITIFKNNINVNRIPFLKDHGVADKILFPCAGYLDMCMTAGHAAANCSDNVFVKPLSPLCVQNFAIHTPVCLSENIPTEFQITVDSSSDGKMLVTIFTKLRLEDKQHKWVRNASADFITISPSSPDPVLYDFVTIKNRCTNAMSSKNKYDYDELLEYGFNFGPSLRVVQRGWKSDSNDEFIFKFRTFEKTEDLDRFTIHPWAVDSILQRQLVALGHLYPEHLKRLAVPVQIENFTWWGPRNEGSGYAYIRYSANSELFESHLYNEHGDLMVSLIGTEYVETTLPNILALIDSHRKPYPIMADHGWKQWLGPDERRSISHDICLRDFTNMSQIYDNFTEPEAKFYSDINKLAGLYMLKAIVELKLDNTLRELSEVCAYLMINPSLTKFVRYIFTELEKDGWMNSIGNQFHRQESLPCLDTILKQIQTLRSNMTKEALPWVDNVWETLSQILTGKLNAYEMLFPENEKAGPAELFYKEAVMMKKRAGINDTECEILSRYADSWNRAVVRVLECGAGFGFSAQLLINNMIKIGPSHFEYTFTDIRPEFLENGEKLFAETQISAKFGLFNLEEDPLSNT</sequence>
<dbReference type="GO" id="GO:0004312">
    <property type="term" value="F:fatty acid synthase activity"/>
    <property type="evidence" value="ECO:0007669"/>
    <property type="project" value="TreeGrafter"/>
</dbReference>
<feature type="region of interest" description="C-terminal hotdog fold" evidence="4">
    <location>
        <begin position="1276"/>
        <end position="1423"/>
    </location>
</feature>
<dbReference type="InterPro" id="IPR016035">
    <property type="entry name" value="Acyl_Trfase/lysoPLipase"/>
</dbReference>
<dbReference type="InterPro" id="IPR016039">
    <property type="entry name" value="Thiolase-like"/>
</dbReference>
<dbReference type="InterPro" id="IPR016036">
    <property type="entry name" value="Malonyl_transacylase_ACP-bd"/>
</dbReference>
<dbReference type="Pfam" id="PF00698">
    <property type="entry name" value="Acyl_transf_1"/>
    <property type="match status" value="1"/>
</dbReference>
<dbReference type="InterPro" id="IPR020841">
    <property type="entry name" value="PKS_Beta-ketoAc_synthase_dom"/>
</dbReference>
<dbReference type="InterPro" id="IPR050091">
    <property type="entry name" value="PKS_NRPS_Biosynth_Enz"/>
</dbReference>
<dbReference type="InterPro" id="IPR049900">
    <property type="entry name" value="PKS_mFAS_DH"/>
</dbReference>
<dbReference type="Gene3D" id="3.40.50.150">
    <property type="entry name" value="Vaccinia Virus protein VP39"/>
    <property type="match status" value="1"/>
</dbReference>
<dbReference type="InterPro" id="IPR014031">
    <property type="entry name" value="Ketoacyl_synth_C"/>
</dbReference>
<evidence type="ECO:0000256" key="2">
    <source>
        <dbReference type="ARBA" id="ARBA00022553"/>
    </source>
</evidence>
<dbReference type="Gene3D" id="3.30.70.3290">
    <property type="match status" value="1"/>
</dbReference>
<dbReference type="GO" id="GO:0006633">
    <property type="term" value="P:fatty acid biosynthetic process"/>
    <property type="evidence" value="ECO:0007669"/>
    <property type="project" value="UniProtKB-UniPathway"/>
</dbReference>
<dbReference type="GO" id="GO:0004315">
    <property type="term" value="F:3-oxoacyl-[acyl-carrier-protein] synthase activity"/>
    <property type="evidence" value="ECO:0007669"/>
    <property type="project" value="InterPro"/>
</dbReference>
<dbReference type="InterPro" id="IPR029063">
    <property type="entry name" value="SAM-dependent_MTases_sf"/>
</dbReference>
<dbReference type="UniPathway" id="UPA00094"/>
<dbReference type="Pfam" id="PF22621">
    <property type="entry name" value="CurL-like_PKS_C"/>
    <property type="match status" value="1"/>
</dbReference>
<dbReference type="EMBL" id="LNIX01000018">
    <property type="protein sequence ID" value="OXA44935.1"/>
    <property type="molecule type" value="Genomic_DNA"/>
</dbReference>
<dbReference type="SUPFAM" id="SSF53901">
    <property type="entry name" value="Thiolase-like"/>
    <property type="match status" value="1"/>
</dbReference>
<dbReference type="SUPFAM" id="SSF53448">
    <property type="entry name" value="Nucleotide-diphospho-sugar transferases"/>
    <property type="match status" value="1"/>
</dbReference>
<proteinExistence type="predicted"/>
<name>A0A226DHA5_FOLCA</name>
<dbReference type="Gene3D" id="3.90.550.10">
    <property type="entry name" value="Spore Coat Polysaccharide Biosynthesis Protein SpsA, Chain A"/>
    <property type="match status" value="1"/>
</dbReference>
<evidence type="ECO:0000256" key="4">
    <source>
        <dbReference type="PROSITE-ProRule" id="PRU01363"/>
    </source>
</evidence>
<evidence type="ECO:0000256" key="3">
    <source>
        <dbReference type="ARBA" id="ARBA00022679"/>
    </source>
</evidence>
<evidence type="ECO:0000313" key="7">
    <source>
        <dbReference type="EMBL" id="OXA44935.1"/>
    </source>
</evidence>
<dbReference type="PROSITE" id="PS52004">
    <property type="entry name" value="KS3_2"/>
    <property type="match status" value="1"/>
</dbReference>
<dbReference type="InterPro" id="IPR029044">
    <property type="entry name" value="Nucleotide-diphossugar_trans"/>
</dbReference>
<dbReference type="PANTHER" id="PTHR43775">
    <property type="entry name" value="FATTY ACID SYNTHASE"/>
    <property type="match status" value="1"/>
</dbReference>
<dbReference type="STRING" id="158441.A0A226DHA5"/>
<keyword evidence="1" id="KW-0596">Phosphopantetheine</keyword>
<keyword evidence="2" id="KW-0597">Phosphoprotein</keyword>
<feature type="domain" description="PKS/mFAS DH" evidence="6">
    <location>
        <begin position="1125"/>
        <end position="1423"/>
    </location>
</feature>
<dbReference type="InterPro" id="IPR001227">
    <property type="entry name" value="Ac_transferase_dom_sf"/>
</dbReference>